<evidence type="ECO:0000313" key="5">
    <source>
        <dbReference type="Proteomes" id="UP000193467"/>
    </source>
</evidence>
<keyword evidence="5" id="KW-1185">Reference proteome</keyword>
<comment type="caution">
    <text evidence="4">The sequence shown here is derived from an EMBL/GenBank/DDBJ whole genome shotgun (WGS) entry which is preliminary data.</text>
</comment>
<dbReference type="FunCoup" id="A0A1Y2FWD0">
    <property type="interactions" value="353"/>
</dbReference>
<gene>
    <name evidence="4" type="ORF">BCR35DRAFT_351103</name>
</gene>
<dbReference type="EMBL" id="MCGR01000011">
    <property type="protein sequence ID" value="ORY88281.1"/>
    <property type="molecule type" value="Genomic_DNA"/>
</dbReference>
<dbReference type="NCBIfam" id="TIGR00654">
    <property type="entry name" value="PhzF_family"/>
    <property type="match status" value="1"/>
</dbReference>
<dbReference type="InterPro" id="IPR003719">
    <property type="entry name" value="Phenazine_PhzF-like"/>
</dbReference>
<protein>
    <submittedName>
        <fullName evidence="4">Uncharacterized protein</fullName>
    </submittedName>
</protein>
<dbReference type="SUPFAM" id="SSF54506">
    <property type="entry name" value="Diaminopimelate epimerase-like"/>
    <property type="match status" value="1"/>
</dbReference>
<comment type="similarity">
    <text evidence="1">Belongs to the PhzF family.</text>
</comment>
<evidence type="ECO:0000256" key="3">
    <source>
        <dbReference type="PIRSR" id="PIRSR016184-1"/>
    </source>
</evidence>
<dbReference type="GO" id="GO:0016853">
    <property type="term" value="F:isomerase activity"/>
    <property type="evidence" value="ECO:0007669"/>
    <property type="project" value="UniProtKB-KW"/>
</dbReference>
<dbReference type="Pfam" id="PF02567">
    <property type="entry name" value="PhzC-PhzF"/>
    <property type="match status" value="1"/>
</dbReference>
<dbReference type="AlphaFoldDB" id="A0A1Y2FWD0"/>
<keyword evidence="2" id="KW-0413">Isomerase</keyword>
<dbReference type="GO" id="GO:0005737">
    <property type="term" value="C:cytoplasm"/>
    <property type="evidence" value="ECO:0007669"/>
    <property type="project" value="TreeGrafter"/>
</dbReference>
<dbReference type="PANTHER" id="PTHR13774:SF17">
    <property type="entry name" value="PHENAZINE BIOSYNTHESIS-LIKE DOMAIN-CONTAINING PROTEIN"/>
    <property type="match status" value="1"/>
</dbReference>
<accession>A0A1Y2FWD0</accession>
<dbReference type="OrthoDB" id="75169at2759"/>
<dbReference type="InParanoid" id="A0A1Y2FWD0"/>
<dbReference type="Gene3D" id="3.10.310.10">
    <property type="entry name" value="Diaminopimelate Epimerase, Chain A, domain 1"/>
    <property type="match status" value="2"/>
</dbReference>
<evidence type="ECO:0000256" key="2">
    <source>
        <dbReference type="ARBA" id="ARBA00023235"/>
    </source>
</evidence>
<dbReference type="PIRSF" id="PIRSF016184">
    <property type="entry name" value="PhzC_PhzF"/>
    <property type="match status" value="1"/>
</dbReference>
<proteinExistence type="inferred from homology"/>
<evidence type="ECO:0000313" key="4">
    <source>
        <dbReference type="EMBL" id="ORY88281.1"/>
    </source>
</evidence>
<sequence>MPSLTFHTVDAFTTKPFSGNPAAVIVLTEPLEDNILLNIAIEFNLSETAFVLPLQDHTEENPHLLIRWFTPAAEVPLCGHATLASASVLFSPSSPLPISPSASLIRFETLHSGPLTAERRGEKIVLNFPAASGILEPQSFATSGEYYEIVKTAIEKAAPSLEGQVVAVTKTGFGPLVEISSAVSIEGIKVDTTFIADGIPEFLVAITQPSPSPSPSFDVYSRVFAPKVGISEDPVTGAAHTMIGPYWLSTAARTRLGNSKFASPESAKGEVLVCSQVSARGGEMDVTYQEGRVELIGSARLMMKGVISF</sequence>
<name>A0A1Y2FWD0_9BASI</name>
<feature type="active site" evidence="3">
    <location>
        <position position="47"/>
    </location>
</feature>
<evidence type="ECO:0000256" key="1">
    <source>
        <dbReference type="ARBA" id="ARBA00008270"/>
    </source>
</evidence>
<organism evidence="4 5">
    <name type="scientific">Leucosporidium creatinivorum</name>
    <dbReference type="NCBI Taxonomy" id="106004"/>
    <lineage>
        <taxon>Eukaryota</taxon>
        <taxon>Fungi</taxon>
        <taxon>Dikarya</taxon>
        <taxon>Basidiomycota</taxon>
        <taxon>Pucciniomycotina</taxon>
        <taxon>Microbotryomycetes</taxon>
        <taxon>Leucosporidiales</taxon>
        <taxon>Leucosporidium</taxon>
    </lineage>
</organism>
<dbReference type="STRING" id="106004.A0A1Y2FWD0"/>
<reference evidence="4 5" key="1">
    <citation type="submission" date="2016-07" db="EMBL/GenBank/DDBJ databases">
        <title>Pervasive Adenine N6-methylation of Active Genes in Fungi.</title>
        <authorList>
            <consortium name="DOE Joint Genome Institute"/>
            <person name="Mondo S.J."/>
            <person name="Dannebaum R.O."/>
            <person name="Kuo R.C."/>
            <person name="Labutti K."/>
            <person name="Haridas S."/>
            <person name="Kuo A."/>
            <person name="Salamov A."/>
            <person name="Ahrendt S.R."/>
            <person name="Lipzen A."/>
            <person name="Sullivan W."/>
            <person name="Andreopoulos W.B."/>
            <person name="Clum A."/>
            <person name="Lindquist E."/>
            <person name="Daum C."/>
            <person name="Ramamoorthy G.K."/>
            <person name="Gryganskyi A."/>
            <person name="Culley D."/>
            <person name="Magnuson J.K."/>
            <person name="James T.Y."/>
            <person name="O'Malley M.A."/>
            <person name="Stajich J.E."/>
            <person name="Spatafora J.W."/>
            <person name="Visel A."/>
            <person name="Grigoriev I.V."/>
        </authorList>
    </citation>
    <scope>NUCLEOTIDE SEQUENCE [LARGE SCALE GENOMIC DNA]</scope>
    <source>
        <strain evidence="4 5">62-1032</strain>
    </source>
</reference>
<dbReference type="Proteomes" id="UP000193467">
    <property type="component" value="Unassembled WGS sequence"/>
</dbReference>
<dbReference type="PANTHER" id="PTHR13774">
    <property type="entry name" value="PHENAZINE BIOSYNTHESIS PROTEIN"/>
    <property type="match status" value="1"/>
</dbReference>